<protein>
    <submittedName>
        <fullName evidence="2">Uncharacterized protein</fullName>
    </submittedName>
</protein>
<gene>
    <name evidence="2" type="ORF">E2C01_002423</name>
</gene>
<dbReference type="EMBL" id="VSRR010000087">
    <property type="protein sequence ID" value="MPC09805.1"/>
    <property type="molecule type" value="Genomic_DNA"/>
</dbReference>
<keyword evidence="1" id="KW-0472">Membrane</keyword>
<keyword evidence="1" id="KW-1133">Transmembrane helix</keyword>
<proteinExistence type="predicted"/>
<accession>A0A5B7CKJ0</accession>
<keyword evidence="3" id="KW-1185">Reference proteome</keyword>
<evidence type="ECO:0000313" key="3">
    <source>
        <dbReference type="Proteomes" id="UP000324222"/>
    </source>
</evidence>
<dbReference type="Proteomes" id="UP000324222">
    <property type="component" value="Unassembled WGS sequence"/>
</dbReference>
<feature type="transmembrane region" description="Helical" evidence="1">
    <location>
        <begin position="12"/>
        <end position="29"/>
    </location>
</feature>
<reference evidence="2 3" key="1">
    <citation type="submission" date="2019-05" db="EMBL/GenBank/DDBJ databases">
        <title>Another draft genome of Portunus trituberculatus and its Hox gene families provides insights of decapod evolution.</title>
        <authorList>
            <person name="Jeong J.-H."/>
            <person name="Song I."/>
            <person name="Kim S."/>
            <person name="Choi T."/>
            <person name="Kim D."/>
            <person name="Ryu S."/>
            <person name="Kim W."/>
        </authorList>
    </citation>
    <scope>NUCLEOTIDE SEQUENCE [LARGE SCALE GENOMIC DNA]</scope>
    <source>
        <tissue evidence="2">Muscle</tissue>
    </source>
</reference>
<organism evidence="2 3">
    <name type="scientific">Portunus trituberculatus</name>
    <name type="common">Swimming crab</name>
    <name type="synonym">Neptunus trituberculatus</name>
    <dbReference type="NCBI Taxonomy" id="210409"/>
    <lineage>
        <taxon>Eukaryota</taxon>
        <taxon>Metazoa</taxon>
        <taxon>Ecdysozoa</taxon>
        <taxon>Arthropoda</taxon>
        <taxon>Crustacea</taxon>
        <taxon>Multicrustacea</taxon>
        <taxon>Malacostraca</taxon>
        <taxon>Eumalacostraca</taxon>
        <taxon>Eucarida</taxon>
        <taxon>Decapoda</taxon>
        <taxon>Pleocyemata</taxon>
        <taxon>Brachyura</taxon>
        <taxon>Eubrachyura</taxon>
        <taxon>Portunoidea</taxon>
        <taxon>Portunidae</taxon>
        <taxon>Portuninae</taxon>
        <taxon>Portunus</taxon>
    </lineage>
</organism>
<dbReference type="AlphaFoldDB" id="A0A5B7CKJ0"/>
<evidence type="ECO:0000313" key="2">
    <source>
        <dbReference type="EMBL" id="MPC09805.1"/>
    </source>
</evidence>
<keyword evidence="1" id="KW-0812">Transmembrane</keyword>
<evidence type="ECO:0000256" key="1">
    <source>
        <dbReference type="SAM" id="Phobius"/>
    </source>
</evidence>
<sequence length="42" mass="4760">MQELTSTLSYSYLSLVNSGTPFLLLYFRIPTTCLLLRGTFTP</sequence>
<name>A0A5B7CKJ0_PORTR</name>
<comment type="caution">
    <text evidence="2">The sequence shown here is derived from an EMBL/GenBank/DDBJ whole genome shotgun (WGS) entry which is preliminary data.</text>
</comment>